<organism evidence="1 2">
    <name type="scientific">Bifidobacterium breve MCC 1128</name>
    <dbReference type="NCBI Taxonomy" id="1365965"/>
    <lineage>
        <taxon>Bacteria</taxon>
        <taxon>Bacillati</taxon>
        <taxon>Actinomycetota</taxon>
        <taxon>Actinomycetes</taxon>
        <taxon>Bifidobacteriales</taxon>
        <taxon>Bifidobacteriaceae</taxon>
        <taxon>Bifidobacterium</taxon>
    </lineage>
</organism>
<protein>
    <submittedName>
        <fullName evidence="1">Uncharacterized protein</fullName>
    </submittedName>
</protein>
<accession>A0A0L7AR02</accession>
<sequence length="61" mass="6745">MTEQSNWTVFLYDPKTLPSDESGLPVEGLCSMAVYHIHVAATAADANRCHILRPDTICVVR</sequence>
<evidence type="ECO:0000313" key="1">
    <source>
        <dbReference type="EMBL" id="KOA37652.1"/>
    </source>
</evidence>
<reference evidence="1 2" key="1">
    <citation type="journal article" date="2015" name="Int J Genomics">
        <title>Comparative Genomics Revealed Genetic Diversity and Species/Strain-Level Differences in Carbohydrate Metabolism of Three Probiotic Bifidobacterial Species.</title>
        <authorList>
            <person name="Odamaki T."/>
            <person name="Horigome A."/>
            <person name="Sugahara H."/>
            <person name="Hashikura N."/>
            <person name="Minami J."/>
            <person name="Xiao J.Z."/>
            <person name="Abe F."/>
        </authorList>
    </citation>
    <scope>NUCLEOTIDE SEQUENCE [LARGE SCALE GENOMIC DNA]</scope>
    <source>
        <strain evidence="1 2">MCC 1128</strain>
    </source>
</reference>
<comment type="caution">
    <text evidence="1">The sequence shown here is derived from an EMBL/GenBank/DDBJ whole genome shotgun (WGS) entry which is preliminary data.</text>
</comment>
<proteinExistence type="predicted"/>
<name>A0A0L7AR02_BIFBR</name>
<dbReference type="PATRIC" id="fig|1365965.3.peg.2210"/>
<gene>
    <name evidence="1" type="ORF">BBM1128_10930</name>
</gene>
<dbReference type="GeneID" id="29241095"/>
<dbReference type="RefSeq" id="WP_003828547.1">
    <property type="nucleotide sequence ID" value="NZ_AVQD01000021.1"/>
</dbReference>
<dbReference type="Proteomes" id="UP000037193">
    <property type="component" value="Unassembled WGS sequence"/>
</dbReference>
<dbReference type="AlphaFoldDB" id="A0A0L7AR02"/>
<dbReference type="EMBL" id="AVQD01000021">
    <property type="protein sequence ID" value="KOA37652.1"/>
    <property type="molecule type" value="Genomic_DNA"/>
</dbReference>
<evidence type="ECO:0000313" key="2">
    <source>
        <dbReference type="Proteomes" id="UP000037193"/>
    </source>
</evidence>